<evidence type="ECO:0000313" key="2">
    <source>
        <dbReference type="Proteomes" id="UP000557717"/>
    </source>
</evidence>
<evidence type="ECO:0000313" key="1">
    <source>
        <dbReference type="EMBL" id="MBB5351419.1"/>
    </source>
</evidence>
<organism evidence="1 2">
    <name type="scientific">Haloferula luteola</name>
    <dbReference type="NCBI Taxonomy" id="595692"/>
    <lineage>
        <taxon>Bacteria</taxon>
        <taxon>Pseudomonadati</taxon>
        <taxon>Verrucomicrobiota</taxon>
        <taxon>Verrucomicrobiia</taxon>
        <taxon>Verrucomicrobiales</taxon>
        <taxon>Verrucomicrobiaceae</taxon>
        <taxon>Haloferula</taxon>
    </lineage>
</organism>
<dbReference type="Proteomes" id="UP000557717">
    <property type="component" value="Unassembled WGS sequence"/>
</dbReference>
<accession>A0A840VC85</accession>
<gene>
    <name evidence="1" type="ORF">HNR46_001655</name>
</gene>
<dbReference type="RefSeq" id="WP_184017555.1">
    <property type="nucleotide sequence ID" value="NZ_JACHFD010000006.1"/>
</dbReference>
<protein>
    <submittedName>
        <fullName evidence="1">Putative DNA-binding protein</fullName>
    </submittedName>
</protein>
<sequence length="70" mass="7595">MNSPRNPLLAIRVPSEIGRRLDEASKKLGLEKEQVGSLAIQKGIELLLRQLNSNAGEALDSEKGSISTPR</sequence>
<name>A0A840VC85_9BACT</name>
<dbReference type="EMBL" id="JACHFD010000006">
    <property type="protein sequence ID" value="MBB5351419.1"/>
    <property type="molecule type" value="Genomic_DNA"/>
</dbReference>
<dbReference type="AlphaFoldDB" id="A0A840VC85"/>
<keyword evidence="2" id="KW-1185">Reference proteome</keyword>
<reference evidence="1 2" key="1">
    <citation type="submission" date="2020-08" db="EMBL/GenBank/DDBJ databases">
        <title>Genomic Encyclopedia of Type Strains, Phase IV (KMG-IV): sequencing the most valuable type-strain genomes for metagenomic binning, comparative biology and taxonomic classification.</title>
        <authorList>
            <person name="Goeker M."/>
        </authorList>
    </citation>
    <scope>NUCLEOTIDE SEQUENCE [LARGE SCALE GENOMIC DNA]</scope>
    <source>
        <strain evidence="1 2">YC6886</strain>
    </source>
</reference>
<keyword evidence="1" id="KW-0238">DNA-binding</keyword>
<comment type="caution">
    <text evidence="1">The sequence shown here is derived from an EMBL/GenBank/DDBJ whole genome shotgun (WGS) entry which is preliminary data.</text>
</comment>
<proteinExistence type="predicted"/>
<dbReference type="GO" id="GO:0003677">
    <property type="term" value="F:DNA binding"/>
    <property type="evidence" value="ECO:0007669"/>
    <property type="project" value="UniProtKB-KW"/>
</dbReference>